<dbReference type="GeneID" id="303303130"/>
<keyword evidence="3" id="KW-1185">Reference proteome</keyword>
<reference evidence="3" key="1">
    <citation type="journal article" date="2019" name="Int. J. Syst. Evol. Microbiol.">
        <title>The Global Catalogue of Microorganisms (GCM) 10K type strain sequencing project: providing services to taxonomists for standard genome sequencing and annotation.</title>
        <authorList>
            <consortium name="The Broad Institute Genomics Platform"/>
            <consortium name="The Broad Institute Genome Sequencing Center for Infectious Disease"/>
            <person name="Wu L."/>
            <person name="Ma J."/>
        </authorList>
    </citation>
    <scope>NUCLEOTIDE SEQUENCE [LARGE SCALE GENOMIC DNA]</scope>
    <source>
        <strain evidence="3">CGMCC 1.3685</strain>
    </source>
</reference>
<feature type="domain" description="Plasmid pRiA4b Orf3-like" evidence="1">
    <location>
        <begin position="7"/>
        <end position="179"/>
    </location>
</feature>
<dbReference type="Proteomes" id="UP000606115">
    <property type="component" value="Unassembled WGS sequence"/>
</dbReference>
<dbReference type="InterPro" id="IPR024047">
    <property type="entry name" value="MM3350-like_sf"/>
</dbReference>
<comment type="caution">
    <text evidence="2">The sequence shown here is derived from an EMBL/GenBank/DDBJ whole genome shotgun (WGS) entry which is preliminary data.</text>
</comment>
<proteinExistence type="predicted"/>
<name>A0ABQ2DB00_9MICC</name>
<dbReference type="PANTHER" id="PTHR41878:SF1">
    <property type="entry name" value="TNPR PROTEIN"/>
    <property type="match status" value="1"/>
</dbReference>
<evidence type="ECO:0000313" key="3">
    <source>
        <dbReference type="Proteomes" id="UP000606115"/>
    </source>
</evidence>
<accession>A0ABQ2DB00</accession>
<dbReference type="RefSeq" id="WP_188683804.1">
    <property type="nucleotide sequence ID" value="NZ_BMKX01000001.1"/>
</dbReference>
<dbReference type="InterPro" id="IPR012912">
    <property type="entry name" value="Plasmid_pRiA4b_Orf3-like"/>
</dbReference>
<evidence type="ECO:0000259" key="1">
    <source>
        <dbReference type="Pfam" id="PF07929"/>
    </source>
</evidence>
<gene>
    <name evidence="2" type="ORF">GCM10007173_07380</name>
</gene>
<dbReference type="PANTHER" id="PTHR41878">
    <property type="entry name" value="LEXA REPRESSOR-RELATED"/>
    <property type="match status" value="1"/>
</dbReference>
<sequence>MRSKPSVMQLKLKIRDTSPPIWRRVLVPSSMRLDQLHQVIQYSFGWYDAHPHQFELDGVHGVSYGAPDSEIMSDVDESTVFLGDLPWSRRGMLDYVYDFGHYWEVRIELEQVLFGETGDLPRCIGGRRMAPREDSGGPLGWAMVIEALKDPNHPNLAEYREWLLLREGEQFDAALFDKQQVNKMFDYAR</sequence>
<organism evidence="2 3">
    <name type="scientific">Glutamicibacter ardleyensis</name>
    <dbReference type="NCBI Taxonomy" id="225894"/>
    <lineage>
        <taxon>Bacteria</taxon>
        <taxon>Bacillati</taxon>
        <taxon>Actinomycetota</taxon>
        <taxon>Actinomycetes</taxon>
        <taxon>Micrococcales</taxon>
        <taxon>Micrococcaceae</taxon>
        <taxon>Glutamicibacter</taxon>
    </lineage>
</organism>
<evidence type="ECO:0000313" key="2">
    <source>
        <dbReference type="EMBL" id="GGJ51354.1"/>
    </source>
</evidence>
<dbReference type="SUPFAM" id="SSF159941">
    <property type="entry name" value="MM3350-like"/>
    <property type="match status" value="1"/>
</dbReference>
<dbReference type="EMBL" id="BMKX01000001">
    <property type="protein sequence ID" value="GGJ51354.1"/>
    <property type="molecule type" value="Genomic_DNA"/>
</dbReference>
<dbReference type="Pfam" id="PF07929">
    <property type="entry name" value="PRiA4_ORF3"/>
    <property type="match status" value="1"/>
</dbReference>
<dbReference type="Gene3D" id="3.10.290.30">
    <property type="entry name" value="MM3350-like"/>
    <property type="match status" value="1"/>
</dbReference>
<protein>
    <recommendedName>
        <fullName evidence="1">Plasmid pRiA4b Orf3-like domain-containing protein</fullName>
    </recommendedName>
</protein>